<sequence>MIRALARWILALALGAIGIVHFVSTRGFRVVVPDWATKATRLDKDAIVIASGAAEVALAVGLLALPKERRRIGVATAAFFVAVLPGNVHQWRTHRSTPGLDTEARRFGRLFFQPLLVLWALWATAPDPVPAVRPWRRSR</sequence>
<dbReference type="RefSeq" id="WP_052677821.1">
    <property type="nucleotide sequence ID" value="NZ_CP031425.1"/>
</dbReference>
<organism evidence="2 3">
    <name type="scientific">Microbacterium foliorum</name>
    <dbReference type="NCBI Taxonomy" id="104336"/>
    <lineage>
        <taxon>Bacteria</taxon>
        <taxon>Bacillati</taxon>
        <taxon>Actinomycetota</taxon>
        <taxon>Actinomycetes</taxon>
        <taxon>Micrococcales</taxon>
        <taxon>Microbacteriaceae</taxon>
        <taxon>Microbacterium</taxon>
    </lineage>
</organism>
<evidence type="ECO:0000256" key="1">
    <source>
        <dbReference type="SAM" id="Phobius"/>
    </source>
</evidence>
<keyword evidence="1" id="KW-0812">Transmembrane</keyword>
<reference evidence="2 3" key="1">
    <citation type="submission" date="2015-02" db="EMBL/GenBank/DDBJ databases">
        <title>Draft genome sequences of ten Microbacterium spp. with emphasis on heavy metal contaminated environments.</title>
        <authorList>
            <person name="Corretto E."/>
        </authorList>
    </citation>
    <scope>NUCLEOTIDE SEQUENCE [LARGE SCALE GENOMIC DNA]</scope>
    <source>
        <strain evidence="2 3">DSM 12966</strain>
    </source>
</reference>
<dbReference type="KEGG" id="mfol:DXT68_08685"/>
<dbReference type="GeneID" id="94444467"/>
<dbReference type="AlphaFoldDB" id="A0A0F0KB38"/>
<feature type="transmembrane region" description="Helical" evidence="1">
    <location>
        <begin position="46"/>
        <end position="65"/>
    </location>
</feature>
<evidence type="ECO:0008006" key="4">
    <source>
        <dbReference type="Google" id="ProtNLM"/>
    </source>
</evidence>
<dbReference type="PANTHER" id="PTHR36974:SF1">
    <property type="entry name" value="DOXX FAMILY MEMBRANE PROTEIN"/>
    <property type="match status" value="1"/>
</dbReference>
<comment type="caution">
    <text evidence="2">The sequence shown here is derived from an EMBL/GenBank/DDBJ whole genome shotgun (WGS) entry which is preliminary data.</text>
</comment>
<evidence type="ECO:0000313" key="3">
    <source>
        <dbReference type="Proteomes" id="UP000033572"/>
    </source>
</evidence>
<dbReference type="EMBL" id="JYIU01000046">
    <property type="protein sequence ID" value="KJL17609.1"/>
    <property type="molecule type" value="Genomic_DNA"/>
</dbReference>
<keyword evidence="1" id="KW-1133">Transmembrane helix</keyword>
<accession>A0A0F0KB38</accession>
<proteinExistence type="predicted"/>
<dbReference type="PANTHER" id="PTHR36974">
    <property type="entry name" value="MEMBRANE PROTEIN-RELATED"/>
    <property type="match status" value="1"/>
</dbReference>
<keyword evidence="3" id="KW-1185">Reference proteome</keyword>
<dbReference type="PATRIC" id="fig|104336.4.peg.2748"/>
<name>A0A0F0KB38_9MICO</name>
<gene>
    <name evidence="2" type="ORF">RN50_02706</name>
</gene>
<evidence type="ECO:0000313" key="2">
    <source>
        <dbReference type="EMBL" id="KJL17609.1"/>
    </source>
</evidence>
<keyword evidence="1" id="KW-0472">Membrane</keyword>
<dbReference type="Proteomes" id="UP000033572">
    <property type="component" value="Unassembled WGS sequence"/>
</dbReference>
<protein>
    <recommendedName>
        <fullName evidence="4">DoxX family membrane protein</fullName>
    </recommendedName>
</protein>